<dbReference type="InParanoid" id="E4WWL0"/>
<feature type="region of interest" description="Disordered" evidence="1">
    <location>
        <begin position="210"/>
        <end position="258"/>
    </location>
</feature>
<name>E4WWL0_OIKDI</name>
<proteinExistence type="predicted"/>
<evidence type="ECO:0000313" key="3">
    <source>
        <dbReference type="Proteomes" id="UP000001307"/>
    </source>
</evidence>
<reference evidence="2" key="1">
    <citation type="journal article" date="2010" name="Science">
        <title>Plasticity of animal genome architecture unmasked by rapid evolution of a pelagic tunicate.</title>
        <authorList>
            <person name="Denoeud F."/>
            <person name="Henriet S."/>
            <person name="Mungpakdee S."/>
            <person name="Aury J.M."/>
            <person name="Da Silva C."/>
            <person name="Brinkmann H."/>
            <person name="Mikhaleva J."/>
            <person name="Olsen L.C."/>
            <person name="Jubin C."/>
            <person name="Canestro C."/>
            <person name="Bouquet J.M."/>
            <person name="Danks G."/>
            <person name="Poulain J."/>
            <person name="Campsteijn C."/>
            <person name="Adamski M."/>
            <person name="Cross I."/>
            <person name="Yadetie F."/>
            <person name="Muffato M."/>
            <person name="Louis A."/>
            <person name="Butcher S."/>
            <person name="Tsagkogeorga G."/>
            <person name="Konrad A."/>
            <person name="Singh S."/>
            <person name="Jensen M.F."/>
            <person name="Cong E.H."/>
            <person name="Eikeseth-Otteraa H."/>
            <person name="Noel B."/>
            <person name="Anthouard V."/>
            <person name="Porcel B.M."/>
            <person name="Kachouri-Lafond R."/>
            <person name="Nishino A."/>
            <person name="Ugolini M."/>
            <person name="Chourrout P."/>
            <person name="Nishida H."/>
            <person name="Aasland R."/>
            <person name="Huzurbazar S."/>
            <person name="Westhof E."/>
            <person name="Delsuc F."/>
            <person name="Lehrach H."/>
            <person name="Reinhardt R."/>
            <person name="Weissenbach J."/>
            <person name="Roy S.W."/>
            <person name="Artiguenave F."/>
            <person name="Postlethwait J.H."/>
            <person name="Manak J.R."/>
            <person name="Thompson E.M."/>
            <person name="Jaillon O."/>
            <person name="Du Pasquier L."/>
            <person name="Boudinot P."/>
            <person name="Liberles D.A."/>
            <person name="Volff J.N."/>
            <person name="Philippe H."/>
            <person name="Lenhard B."/>
            <person name="Roest Crollius H."/>
            <person name="Wincker P."/>
            <person name="Chourrout D."/>
        </authorList>
    </citation>
    <scope>NUCLEOTIDE SEQUENCE [LARGE SCALE GENOMIC DNA]</scope>
</reference>
<evidence type="ECO:0000256" key="1">
    <source>
        <dbReference type="SAM" id="MobiDB-lite"/>
    </source>
</evidence>
<dbReference type="Proteomes" id="UP000001307">
    <property type="component" value="Unassembled WGS sequence"/>
</dbReference>
<dbReference type="AlphaFoldDB" id="E4WWL0"/>
<dbReference type="OrthoDB" id="10443370at2759"/>
<protein>
    <submittedName>
        <fullName evidence="2">Uncharacterized protein</fullName>
    </submittedName>
</protein>
<keyword evidence="3" id="KW-1185">Reference proteome</keyword>
<sequence>MAESYMHSNGIKIENCEHEEKTLWKKRMVQSHATADEMNTKFLSHLDLRFESLNKLPGQFNFFQSAIEELKPFIAQQIQKMSENLVNEQRKIEARVSKQVRDVERDYTHKMEQISSQIYDMHKELQSVRGKIREDFLHADSNTHDKIVGVEEQCTTVAERLTDINCDTLSLNEKFTEMKDKIIDDRLAFIKQSEEMLRLKEGQEKILRLLRGPESLQSNEKKERPTNVSKRRSAESEDSRSCRDQELAASQRPLQTAT</sequence>
<accession>E4WWL0</accession>
<dbReference type="EMBL" id="FN653018">
    <property type="protein sequence ID" value="CBY21752.1"/>
    <property type="molecule type" value="Genomic_DNA"/>
</dbReference>
<feature type="compositionally biased region" description="Basic and acidic residues" evidence="1">
    <location>
        <begin position="232"/>
        <end position="246"/>
    </location>
</feature>
<gene>
    <name evidence="2" type="ORF">GSOID_T00011279001</name>
</gene>
<organism evidence="2">
    <name type="scientific">Oikopleura dioica</name>
    <name type="common">Tunicate</name>
    <dbReference type="NCBI Taxonomy" id="34765"/>
    <lineage>
        <taxon>Eukaryota</taxon>
        <taxon>Metazoa</taxon>
        <taxon>Chordata</taxon>
        <taxon>Tunicata</taxon>
        <taxon>Appendicularia</taxon>
        <taxon>Copelata</taxon>
        <taxon>Oikopleuridae</taxon>
        <taxon>Oikopleura</taxon>
    </lineage>
</organism>
<evidence type="ECO:0000313" key="2">
    <source>
        <dbReference type="EMBL" id="CBY21752.1"/>
    </source>
</evidence>